<gene>
    <name evidence="2" type="ORF">ACFSSE_17900</name>
</gene>
<accession>A0ABW5TWB2</accession>
<dbReference type="InterPro" id="IPR020864">
    <property type="entry name" value="MACPF"/>
</dbReference>
<sequence length="320" mass="36209">MTAYTELLKNYLQPNFVYALNNYSPQQIVADYGTHILKDILIGGKLEVMYRSETGSTERRESAKVGITASVTKIFNITTNLETNYNETYITTNSNSTLSYRTKGGNSSIPNNQISFINGSIPTTTISISDWESTVNLSSSIMIDIANEGLISISELVTDPTKKAALQNYINSYIYANSVQLDNDPTLNTSIFYRLYHRSSRRHHYTADPSELQSLQSSGWVIEGNIGKIKTAQVVNTVPLYRYYNYFTKDHYFSTSITRPNGYDSEGIAGYVYTTSNTFTNPIYQYNYSGGDHLYTNNFSELGNGNRTWDYEGINFYLVR</sequence>
<dbReference type="PROSITE" id="PS51412">
    <property type="entry name" value="MACPF_2"/>
    <property type="match status" value="1"/>
</dbReference>
<proteinExistence type="predicted"/>
<dbReference type="Proteomes" id="UP001597546">
    <property type="component" value="Unassembled WGS sequence"/>
</dbReference>
<comment type="caution">
    <text evidence="2">The sequence shown here is derived from an EMBL/GenBank/DDBJ whole genome shotgun (WGS) entry which is preliminary data.</text>
</comment>
<dbReference type="Pfam" id="PF01823">
    <property type="entry name" value="MACPF"/>
    <property type="match status" value="1"/>
</dbReference>
<name>A0ABW5TWB2_9SPHI</name>
<protein>
    <submittedName>
        <fullName evidence="2">MAC/perforin domain-containing protein</fullName>
    </submittedName>
</protein>
<dbReference type="InterPro" id="IPR043708">
    <property type="entry name" value="DUF5648"/>
</dbReference>
<organism evidence="2 3">
    <name type="scientific">Pedobacter alpinus</name>
    <dbReference type="NCBI Taxonomy" id="1590643"/>
    <lineage>
        <taxon>Bacteria</taxon>
        <taxon>Pseudomonadati</taxon>
        <taxon>Bacteroidota</taxon>
        <taxon>Sphingobacteriia</taxon>
        <taxon>Sphingobacteriales</taxon>
        <taxon>Sphingobacteriaceae</taxon>
        <taxon>Pedobacter</taxon>
    </lineage>
</organism>
<feature type="domain" description="MACPF" evidence="1">
    <location>
        <begin position="1"/>
        <end position="188"/>
    </location>
</feature>
<keyword evidence="3" id="KW-1185">Reference proteome</keyword>
<evidence type="ECO:0000313" key="3">
    <source>
        <dbReference type="Proteomes" id="UP001597546"/>
    </source>
</evidence>
<dbReference type="EMBL" id="JBHULV010000058">
    <property type="protein sequence ID" value="MFD2733587.1"/>
    <property type="molecule type" value="Genomic_DNA"/>
</dbReference>
<dbReference type="RefSeq" id="WP_379042588.1">
    <property type="nucleotide sequence ID" value="NZ_JBHSKW010000025.1"/>
</dbReference>
<evidence type="ECO:0000259" key="1">
    <source>
        <dbReference type="PROSITE" id="PS51412"/>
    </source>
</evidence>
<reference evidence="3" key="1">
    <citation type="journal article" date="2019" name="Int. J. Syst. Evol. Microbiol.">
        <title>The Global Catalogue of Microorganisms (GCM) 10K type strain sequencing project: providing services to taxonomists for standard genome sequencing and annotation.</title>
        <authorList>
            <consortium name="The Broad Institute Genomics Platform"/>
            <consortium name="The Broad Institute Genome Sequencing Center for Infectious Disease"/>
            <person name="Wu L."/>
            <person name="Ma J."/>
        </authorList>
    </citation>
    <scope>NUCLEOTIDE SEQUENCE [LARGE SCALE GENOMIC DNA]</scope>
    <source>
        <strain evidence="3">KCTC 42456</strain>
    </source>
</reference>
<evidence type="ECO:0000313" key="2">
    <source>
        <dbReference type="EMBL" id="MFD2733587.1"/>
    </source>
</evidence>
<dbReference type="Pfam" id="PF18885">
    <property type="entry name" value="DUF5648"/>
    <property type="match status" value="1"/>
</dbReference>